<evidence type="ECO:0000256" key="2">
    <source>
        <dbReference type="ARBA" id="ARBA00004174"/>
    </source>
</evidence>
<feature type="binding site" description="axial binding residue" evidence="13">
    <location>
        <position position="893"/>
    </location>
    <ligand>
        <name>heme</name>
        <dbReference type="ChEBI" id="CHEBI:30413"/>
    </ligand>
    <ligandPart>
        <name>Fe</name>
        <dbReference type="ChEBI" id="CHEBI:18248"/>
    </ligandPart>
</feature>
<dbReference type="GO" id="GO:0005789">
    <property type="term" value="C:endoplasmic reticulum membrane"/>
    <property type="evidence" value="ECO:0007669"/>
    <property type="project" value="UniProtKB-SubCell"/>
</dbReference>
<dbReference type="GO" id="GO:0004497">
    <property type="term" value="F:monooxygenase activity"/>
    <property type="evidence" value="ECO:0007669"/>
    <property type="project" value="UniProtKB-KW"/>
</dbReference>
<evidence type="ECO:0000313" key="15">
    <source>
        <dbReference type="Proteomes" id="UP000027135"/>
    </source>
</evidence>
<name>A0A067RBN0_ZOONE</name>
<keyword evidence="6 13" id="KW-0479">Metal-binding</keyword>
<dbReference type="PRINTS" id="PR00385">
    <property type="entry name" value="P450"/>
</dbReference>
<evidence type="ECO:0000256" key="11">
    <source>
        <dbReference type="ARBA" id="ARBA00023033"/>
    </source>
</evidence>
<dbReference type="GO" id="GO:0016705">
    <property type="term" value="F:oxidoreductase activity, acting on paired donors, with incorporation or reduction of molecular oxygen"/>
    <property type="evidence" value="ECO:0007669"/>
    <property type="project" value="InterPro"/>
</dbReference>
<keyword evidence="11" id="KW-0503">Monooxygenase</keyword>
<dbReference type="InParanoid" id="A0A067RBN0"/>
<evidence type="ECO:0000256" key="1">
    <source>
        <dbReference type="ARBA" id="ARBA00001971"/>
    </source>
</evidence>
<organism evidence="14 15">
    <name type="scientific">Zootermopsis nevadensis</name>
    <name type="common">Dampwood termite</name>
    <dbReference type="NCBI Taxonomy" id="136037"/>
    <lineage>
        <taxon>Eukaryota</taxon>
        <taxon>Metazoa</taxon>
        <taxon>Ecdysozoa</taxon>
        <taxon>Arthropoda</taxon>
        <taxon>Hexapoda</taxon>
        <taxon>Insecta</taxon>
        <taxon>Pterygota</taxon>
        <taxon>Neoptera</taxon>
        <taxon>Polyneoptera</taxon>
        <taxon>Dictyoptera</taxon>
        <taxon>Blattodea</taxon>
        <taxon>Blattoidea</taxon>
        <taxon>Termitoidae</taxon>
        <taxon>Termopsidae</taxon>
        <taxon>Zootermopsis</taxon>
    </lineage>
</organism>
<dbReference type="InterPro" id="IPR001128">
    <property type="entry name" value="Cyt_P450"/>
</dbReference>
<dbReference type="eggNOG" id="KOG0158">
    <property type="taxonomic scope" value="Eukaryota"/>
</dbReference>
<accession>A0A067RBN0</accession>
<dbReference type="AlphaFoldDB" id="A0A067RBN0"/>
<comment type="cofactor">
    <cofactor evidence="1 13">
        <name>heme</name>
        <dbReference type="ChEBI" id="CHEBI:30413"/>
    </cofactor>
</comment>
<evidence type="ECO:0000256" key="3">
    <source>
        <dbReference type="ARBA" id="ARBA00004406"/>
    </source>
</evidence>
<dbReference type="GO" id="GO:0020037">
    <property type="term" value="F:heme binding"/>
    <property type="evidence" value="ECO:0007669"/>
    <property type="project" value="InterPro"/>
</dbReference>
<keyword evidence="12" id="KW-0472">Membrane</keyword>
<dbReference type="FunCoup" id="A0A067RBN0">
    <property type="interactions" value="44"/>
</dbReference>
<dbReference type="STRING" id="136037.A0A067RBN0"/>
<keyword evidence="5 13" id="KW-0349">Heme</keyword>
<evidence type="ECO:0000256" key="12">
    <source>
        <dbReference type="ARBA" id="ARBA00023136"/>
    </source>
</evidence>
<dbReference type="PROSITE" id="PS00086">
    <property type="entry name" value="CYTOCHROME_P450"/>
    <property type="match status" value="2"/>
</dbReference>
<reference evidence="14 15" key="1">
    <citation type="journal article" date="2014" name="Nat. Commun.">
        <title>Molecular traces of alternative social organization in a termite genome.</title>
        <authorList>
            <person name="Terrapon N."/>
            <person name="Li C."/>
            <person name="Robertson H.M."/>
            <person name="Ji L."/>
            <person name="Meng X."/>
            <person name="Booth W."/>
            <person name="Chen Z."/>
            <person name="Childers C.P."/>
            <person name="Glastad K.M."/>
            <person name="Gokhale K."/>
            <person name="Gowin J."/>
            <person name="Gronenberg W."/>
            <person name="Hermansen R.A."/>
            <person name="Hu H."/>
            <person name="Hunt B.G."/>
            <person name="Huylmans A.K."/>
            <person name="Khalil S.M."/>
            <person name="Mitchell R.D."/>
            <person name="Munoz-Torres M.C."/>
            <person name="Mustard J.A."/>
            <person name="Pan H."/>
            <person name="Reese J.T."/>
            <person name="Scharf M.E."/>
            <person name="Sun F."/>
            <person name="Vogel H."/>
            <person name="Xiao J."/>
            <person name="Yang W."/>
            <person name="Yang Z."/>
            <person name="Yang Z."/>
            <person name="Zhou J."/>
            <person name="Zhu J."/>
            <person name="Brent C.S."/>
            <person name="Elsik C.G."/>
            <person name="Goodisman M.A."/>
            <person name="Liberles D.A."/>
            <person name="Roe R.M."/>
            <person name="Vargo E.L."/>
            <person name="Vilcinskas A."/>
            <person name="Wang J."/>
            <person name="Bornberg-Bauer E."/>
            <person name="Korb J."/>
            <person name="Zhang G."/>
            <person name="Liebig J."/>
        </authorList>
    </citation>
    <scope>NUCLEOTIDE SEQUENCE [LARGE SCALE GENOMIC DNA]</scope>
    <source>
        <tissue evidence="14">Whole organism</tissue>
    </source>
</reference>
<dbReference type="Proteomes" id="UP000027135">
    <property type="component" value="Unassembled WGS sequence"/>
</dbReference>
<dbReference type="InterPro" id="IPR002401">
    <property type="entry name" value="Cyt_P450_E_grp-I"/>
</dbReference>
<protein>
    <submittedName>
        <fullName evidence="14">Cytochrome P450 9e2</fullName>
    </submittedName>
</protein>
<keyword evidence="15" id="KW-1185">Reference proteome</keyword>
<gene>
    <name evidence="14" type="ORF">L798_05058</name>
</gene>
<dbReference type="OMA" id="FLLYKWG"/>
<evidence type="ECO:0000256" key="4">
    <source>
        <dbReference type="ARBA" id="ARBA00010617"/>
    </source>
</evidence>
<evidence type="ECO:0000256" key="13">
    <source>
        <dbReference type="PIRSR" id="PIRSR602401-1"/>
    </source>
</evidence>
<dbReference type="PRINTS" id="PR00463">
    <property type="entry name" value="EP450I"/>
</dbReference>
<evidence type="ECO:0000313" key="14">
    <source>
        <dbReference type="EMBL" id="KDR20273.1"/>
    </source>
</evidence>
<dbReference type="InterPro" id="IPR050476">
    <property type="entry name" value="Insect_CytP450_Detox"/>
</dbReference>
<dbReference type="Pfam" id="PF00067">
    <property type="entry name" value="p450"/>
    <property type="match status" value="2"/>
</dbReference>
<dbReference type="SUPFAM" id="SSF48264">
    <property type="entry name" value="Cytochrome P450"/>
    <property type="match status" value="2"/>
</dbReference>
<dbReference type="PANTHER" id="PTHR24292:SF54">
    <property type="entry name" value="CYP9F3-RELATED"/>
    <property type="match status" value="1"/>
</dbReference>
<comment type="similarity">
    <text evidence="4">Belongs to the cytochrome P450 family.</text>
</comment>
<evidence type="ECO:0000256" key="7">
    <source>
        <dbReference type="ARBA" id="ARBA00022824"/>
    </source>
</evidence>
<dbReference type="Gene3D" id="1.10.630.10">
    <property type="entry name" value="Cytochrome P450"/>
    <property type="match status" value="2"/>
</dbReference>
<evidence type="ECO:0000256" key="10">
    <source>
        <dbReference type="ARBA" id="ARBA00023004"/>
    </source>
</evidence>
<keyword evidence="10 13" id="KW-0408">Iron</keyword>
<comment type="subcellular location">
    <subcellularLocation>
        <location evidence="3">Endoplasmic reticulum membrane</location>
        <topology evidence="3">Peripheral membrane protein</topology>
    </subcellularLocation>
    <subcellularLocation>
        <location evidence="2">Microsome membrane</location>
        <topology evidence="2">Peripheral membrane protein</topology>
    </subcellularLocation>
</comment>
<keyword evidence="8" id="KW-0492">Microsome</keyword>
<dbReference type="EMBL" id="KK852611">
    <property type="protein sequence ID" value="KDR20273.1"/>
    <property type="molecule type" value="Genomic_DNA"/>
</dbReference>
<keyword evidence="7" id="KW-0256">Endoplasmic reticulum</keyword>
<dbReference type="PANTHER" id="PTHR24292">
    <property type="entry name" value="CYTOCHROME P450"/>
    <property type="match status" value="1"/>
</dbReference>
<evidence type="ECO:0000256" key="5">
    <source>
        <dbReference type="ARBA" id="ARBA00022617"/>
    </source>
</evidence>
<dbReference type="GO" id="GO:0005506">
    <property type="term" value="F:iron ion binding"/>
    <property type="evidence" value="ECO:0007669"/>
    <property type="project" value="InterPro"/>
</dbReference>
<dbReference type="FunFam" id="1.10.630.10:FF:000042">
    <property type="entry name" value="Cytochrome P450"/>
    <property type="match status" value="2"/>
</dbReference>
<proteinExistence type="inferred from homology"/>
<keyword evidence="9" id="KW-0560">Oxidoreductase</keyword>
<evidence type="ECO:0000256" key="9">
    <source>
        <dbReference type="ARBA" id="ARBA00023002"/>
    </source>
</evidence>
<dbReference type="CDD" id="cd11056">
    <property type="entry name" value="CYP6-like"/>
    <property type="match status" value="2"/>
</dbReference>
<evidence type="ECO:0000256" key="6">
    <source>
        <dbReference type="ARBA" id="ARBA00022723"/>
    </source>
</evidence>
<dbReference type="InterPro" id="IPR036396">
    <property type="entry name" value="Cyt_P450_sf"/>
</dbReference>
<dbReference type="InterPro" id="IPR017972">
    <property type="entry name" value="Cyt_P450_CS"/>
</dbReference>
<sequence length="950" mass="109137">MKQYFPQLLMRIYKELEDHPYGGFFLFKQPIIMLKDPELIKTIAVKDFEYFMDHRTIFSKDQEPVWSRGLFNLKGQRWREMRSTLSPAFTSSKMKTMFVLLSECCEQFVNFLEQCYQHTPQKGCNIEYTNDVIATAAFGIGVDSLKNPTNEFYRMGQDLTYMHGLRAFKWLAYLAMPKLIQKLHVSMMSAKSTKFFSTLVLDTIATREREGIVRPDMLQLLMQAKKGTLRDDTSNSPGSKKINIEDDDIVAQAFLFFLAGFDTASTLLCFASHQLAVHAHMQVRLQEEIDETLQKNDGKFTYEAVNSMKYLDMVVSETLRLYPVVPAVDRVCIKPYTLKSDPPMEIHPGQSLFIPIIGLHRDPKYYPDPERFDPERFSEDNKHGINPLTYLPFGLGPRSCIGNRFALMETKLALVSLLSRFNVVLVAKTPVPIKIVQKGFNMSIEGGFWLGVLLYFWGTNTYGRFTRRDIPHLKPLPFIGSMGPSVLKNESLFDLMLGWYEKFKGRPYGVVFMFRQPVVLLTDPELIKAVAMKDFDYFTDHRTVYMESKEKVWSKGLIMLKGQRWKDMRSILSPAFTSSKMKIMFVLVSDCCQHAKRSTKTFSTFPEGELLILEMKDLFTRSTNDVIASTAFGICVDSLKHPKNEFYVLGQEATNFGSYKWFLFLAIPQVMKLLGINLVPGKITNFFRTLVTDTIATREREGIVRPDMLHLLMQAKKGTLHDENSEENHKGNTKTQLDDEDIIAQALLFFLGGFDTTSTLMSFVSHQLAVYPEIQSRLQEEIDETLQKHDGKFTYEAVHSMKYLDMVVSETLRLYPPGSAVERVCTRNYTLKTDPPLELHIGDNIFIPLLAVHRDPKYYPDPERFDPERFSDENKHNINASTYMPFGIGPRSCIGNQFALMESKLALVHLLSRFNVRVVAKTPMPIKITQTRLKMSVEGGFWFGLELRSS</sequence>
<evidence type="ECO:0000256" key="8">
    <source>
        <dbReference type="ARBA" id="ARBA00022848"/>
    </source>
</evidence>